<dbReference type="InterPro" id="IPR007214">
    <property type="entry name" value="YbaK/aa-tRNA-synth-assoc-dom"/>
</dbReference>
<sequence>MPMETFARLERVQTRILQRIAELEFAFLPDDFSHSLSIRSPNDSAAPESTEHRLSTLLRQNGLKYFAFKRVPPDYYEWPLEARRDVIGAASVDHLCKSIVLYTARFNAEAVKNFLYTLNNCKIAKKKFNMRLAPEEISRSLTGYEHNGVTCIGMKTNIPVILDEAITKLRPDFFWLGGGEIDLKLGINAQEFIDYVKPFIINCSGS</sequence>
<dbReference type="OrthoDB" id="1058301at2759"/>
<dbReference type="PANTHER" id="PTHR30411">
    <property type="entry name" value="CYTOPLASMIC PROTEIN"/>
    <property type="match status" value="1"/>
</dbReference>
<proteinExistence type="predicted"/>
<feature type="domain" description="YbaK/aminoacyl-tRNA synthetase-associated" evidence="1">
    <location>
        <begin position="129"/>
        <end position="194"/>
    </location>
</feature>
<dbReference type="InterPro" id="IPR036754">
    <property type="entry name" value="YbaK/aa-tRNA-synt-asso_dom_sf"/>
</dbReference>
<comment type="caution">
    <text evidence="2">The sequence shown here is derived from an EMBL/GenBank/DDBJ whole genome shotgun (WGS) entry which is preliminary data.</text>
</comment>
<dbReference type="GO" id="GO:0002161">
    <property type="term" value="F:aminoacyl-tRNA deacylase activity"/>
    <property type="evidence" value="ECO:0007669"/>
    <property type="project" value="InterPro"/>
</dbReference>
<reference evidence="2" key="1">
    <citation type="submission" date="2022-07" db="EMBL/GenBank/DDBJ databases">
        <authorList>
            <person name="Macas J."/>
            <person name="Novak P."/>
            <person name="Neumann P."/>
        </authorList>
    </citation>
    <scope>NUCLEOTIDE SEQUENCE</scope>
</reference>
<evidence type="ECO:0000313" key="2">
    <source>
        <dbReference type="EMBL" id="CAH9120011.1"/>
    </source>
</evidence>
<protein>
    <recommendedName>
        <fullName evidence="1">YbaK/aminoacyl-tRNA synthetase-associated domain-containing protein</fullName>
    </recommendedName>
</protein>
<dbReference type="Pfam" id="PF04073">
    <property type="entry name" value="tRNA_edit"/>
    <property type="match status" value="1"/>
</dbReference>
<dbReference type="Gene3D" id="3.90.960.10">
    <property type="entry name" value="YbaK/aminoacyl-tRNA synthetase-associated domain"/>
    <property type="match status" value="1"/>
</dbReference>
<accession>A0A9P1ENJ4</accession>
<dbReference type="SUPFAM" id="SSF55826">
    <property type="entry name" value="YbaK/ProRS associated domain"/>
    <property type="match status" value="1"/>
</dbReference>
<evidence type="ECO:0000313" key="3">
    <source>
        <dbReference type="Proteomes" id="UP001152484"/>
    </source>
</evidence>
<organism evidence="2 3">
    <name type="scientific">Cuscuta europaea</name>
    <name type="common">European dodder</name>
    <dbReference type="NCBI Taxonomy" id="41803"/>
    <lineage>
        <taxon>Eukaryota</taxon>
        <taxon>Viridiplantae</taxon>
        <taxon>Streptophyta</taxon>
        <taxon>Embryophyta</taxon>
        <taxon>Tracheophyta</taxon>
        <taxon>Spermatophyta</taxon>
        <taxon>Magnoliopsida</taxon>
        <taxon>eudicotyledons</taxon>
        <taxon>Gunneridae</taxon>
        <taxon>Pentapetalae</taxon>
        <taxon>asterids</taxon>
        <taxon>lamiids</taxon>
        <taxon>Solanales</taxon>
        <taxon>Convolvulaceae</taxon>
        <taxon>Cuscuteae</taxon>
        <taxon>Cuscuta</taxon>
        <taxon>Cuscuta subgen. Cuscuta</taxon>
    </lineage>
</organism>
<dbReference type="PANTHER" id="PTHR30411:SF4">
    <property type="entry name" value="YBAK_AMINOACYL-TRNA SYNTHETASE-ASSOCIATED DOMAIN-CONTAINING PROTEIN"/>
    <property type="match status" value="1"/>
</dbReference>
<dbReference type="Proteomes" id="UP001152484">
    <property type="component" value="Unassembled WGS sequence"/>
</dbReference>
<dbReference type="AlphaFoldDB" id="A0A9P1ENJ4"/>
<name>A0A9P1ENJ4_CUSEU</name>
<dbReference type="CDD" id="cd04332">
    <property type="entry name" value="YbaK_like"/>
    <property type="match status" value="1"/>
</dbReference>
<dbReference type="EMBL" id="CAMAPE010000082">
    <property type="protein sequence ID" value="CAH9120011.1"/>
    <property type="molecule type" value="Genomic_DNA"/>
</dbReference>
<gene>
    <name evidence="2" type="ORF">CEURO_LOCUS22568</name>
</gene>
<evidence type="ECO:0000259" key="1">
    <source>
        <dbReference type="Pfam" id="PF04073"/>
    </source>
</evidence>
<keyword evidence="3" id="KW-1185">Reference proteome</keyword>